<reference evidence="2 3" key="1">
    <citation type="submission" date="2019-07" db="EMBL/GenBank/DDBJ databases">
        <title>Whole genome shotgun sequence of Skermanella aerolata NBRC 106429.</title>
        <authorList>
            <person name="Hosoyama A."/>
            <person name="Uohara A."/>
            <person name="Ohji S."/>
            <person name="Ichikawa N."/>
        </authorList>
    </citation>
    <scope>NUCLEOTIDE SEQUENCE [LARGE SCALE GENOMIC DNA]</scope>
    <source>
        <strain evidence="2 3">NBRC 106429</strain>
    </source>
</reference>
<evidence type="ECO:0000313" key="2">
    <source>
        <dbReference type="EMBL" id="GEO43054.1"/>
    </source>
</evidence>
<dbReference type="RefSeq" id="WP_147041218.1">
    <property type="nucleotide sequence ID" value="NZ_BJYZ01000060.1"/>
</dbReference>
<proteinExistence type="predicted"/>
<evidence type="ECO:0000313" key="3">
    <source>
        <dbReference type="Proteomes" id="UP000321523"/>
    </source>
</evidence>
<sequence length="107" mass="12439">MKDDRKETPQNPLRVPLDNQSDDAERHADILMEIMRGPSADHLARHPWDRIVEIKGMASRLLEHPPAHPEKKRADITRKIEEIRRLADELLHDMPKSRSWRGAVGLE</sequence>
<comment type="caution">
    <text evidence="2">The sequence shown here is derived from an EMBL/GenBank/DDBJ whole genome shotgun (WGS) entry which is preliminary data.</text>
</comment>
<dbReference type="Proteomes" id="UP000321523">
    <property type="component" value="Unassembled WGS sequence"/>
</dbReference>
<dbReference type="EMBL" id="BJYZ01000060">
    <property type="protein sequence ID" value="GEO43054.1"/>
    <property type="molecule type" value="Genomic_DNA"/>
</dbReference>
<protein>
    <submittedName>
        <fullName evidence="2">Uncharacterized protein</fullName>
    </submittedName>
</protein>
<gene>
    <name evidence="2" type="ORF">SAE02_72020</name>
</gene>
<name>A0A512E2W4_9PROT</name>
<dbReference type="AlphaFoldDB" id="A0A512E2W4"/>
<keyword evidence="3" id="KW-1185">Reference proteome</keyword>
<feature type="region of interest" description="Disordered" evidence="1">
    <location>
        <begin position="1"/>
        <end position="24"/>
    </location>
</feature>
<evidence type="ECO:0000256" key="1">
    <source>
        <dbReference type="SAM" id="MobiDB-lite"/>
    </source>
</evidence>
<organism evidence="2 3">
    <name type="scientific">Skermanella aerolata</name>
    <dbReference type="NCBI Taxonomy" id="393310"/>
    <lineage>
        <taxon>Bacteria</taxon>
        <taxon>Pseudomonadati</taxon>
        <taxon>Pseudomonadota</taxon>
        <taxon>Alphaproteobacteria</taxon>
        <taxon>Rhodospirillales</taxon>
        <taxon>Azospirillaceae</taxon>
        <taxon>Skermanella</taxon>
    </lineage>
</organism>
<accession>A0A512E2W4</accession>